<keyword evidence="8 12" id="KW-0862">Zinc</keyword>
<evidence type="ECO:0000256" key="11">
    <source>
        <dbReference type="ARBA" id="ARBA00023163"/>
    </source>
</evidence>
<gene>
    <name evidence="12 15" type="primary">dnaG</name>
    <name evidence="15" type="ORF">AACH10_10225</name>
</gene>
<dbReference type="InterPro" id="IPR019475">
    <property type="entry name" value="DNA_primase_DnaB-bd"/>
</dbReference>
<evidence type="ECO:0000256" key="2">
    <source>
        <dbReference type="ARBA" id="ARBA00022515"/>
    </source>
</evidence>
<dbReference type="PANTHER" id="PTHR30313">
    <property type="entry name" value="DNA PRIMASE"/>
    <property type="match status" value="1"/>
</dbReference>
<feature type="compositionally biased region" description="Basic and acidic residues" evidence="13">
    <location>
        <begin position="95"/>
        <end position="113"/>
    </location>
</feature>
<dbReference type="InterPro" id="IPR037068">
    <property type="entry name" value="DNA_primase_core_N_sf"/>
</dbReference>
<evidence type="ECO:0000256" key="13">
    <source>
        <dbReference type="SAM" id="MobiDB-lite"/>
    </source>
</evidence>
<dbReference type="InterPro" id="IPR050219">
    <property type="entry name" value="DnaG_primase"/>
</dbReference>
<evidence type="ECO:0000256" key="7">
    <source>
        <dbReference type="ARBA" id="ARBA00022771"/>
    </source>
</evidence>
<evidence type="ECO:0000313" key="15">
    <source>
        <dbReference type="EMBL" id="MEK8050615.1"/>
    </source>
</evidence>
<dbReference type="Gene3D" id="1.20.50.20">
    <property type="entry name" value="DnaG, RNA polymerase domain, helical bundle"/>
    <property type="match status" value="1"/>
</dbReference>
<dbReference type="Pfam" id="PF01807">
    <property type="entry name" value="Zn_ribbon_DnaG"/>
    <property type="match status" value="1"/>
</dbReference>
<dbReference type="InterPro" id="IPR030846">
    <property type="entry name" value="DnaG_bac"/>
</dbReference>
<comment type="caution">
    <text evidence="15">The sequence shown here is derived from an EMBL/GenBank/DDBJ whole genome shotgun (WGS) entry which is preliminary data.</text>
</comment>
<evidence type="ECO:0000256" key="3">
    <source>
        <dbReference type="ARBA" id="ARBA00022679"/>
    </source>
</evidence>
<feature type="region of interest" description="Disordered" evidence="13">
    <location>
        <begin position="435"/>
        <end position="526"/>
    </location>
</feature>
<evidence type="ECO:0000313" key="16">
    <source>
        <dbReference type="Proteomes" id="UP001365405"/>
    </source>
</evidence>
<keyword evidence="1 12" id="KW-0240">DNA-directed RNA polymerase</keyword>
<dbReference type="SMART" id="SM00400">
    <property type="entry name" value="ZnF_CHCC"/>
    <property type="match status" value="1"/>
</dbReference>
<feature type="region of interest" description="Disordered" evidence="13">
    <location>
        <begin position="90"/>
        <end position="114"/>
    </location>
</feature>
<keyword evidence="9" id="KW-0460">Magnesium</keyword>
<protein>
    <recommendedName>
        <fullName evidence="12">DNA primase</fullName>
        <ecNumber evidence="12">2.7.7.101</ecNumber>
    </recommendedName>
</protein>
<comment type="cofactor">
    <cofactor evidence="12">
        <name>Zn(2+)</name>
        <dbReference type="ChEBI" id="CHEBI:29105"/>
    </cofactor>
    <text evidence="12">Binds 1 zinc ion per monomer.</text>
</comment>
<dbReference type="EMBL" id="JBBUTH010000004">
    <property type="protein sequence ID" value="MEK8050615.1"/>
    <property type="molecule type" value="Genomic_DNA"/>
</dbReference>
<feature type="domain" description="Toprim" evidence="14">
    <location>
        <begin position="260"/>
        <end position="342"/>
    </location>
</feature>
<evidence type="ECO:0000256" key="9">
    <source>
        <dbReference type="ARBA" id="ARBA00022842"/>
    </source>
</evidence>
<keyword evidence="6 12" id="KW-0479">Metal-binding</keyword>
<accession>A0ABU9CHF4</accession>
<feature type="zinc finger region" description="CHC2-type" evidence="12">
    <location>
        <begin position="37"/>
        <end position="61"/>
    </location>
</feature>
<dbReference type="SUPFAM" id="SSF57783">
    <property type="entry name" value="Zinc beta-ribbon"/>
    <property type="match status" value="1"/>
</dbReference>
<name>A0ABU9CHF4_9BURK</name>
<evidence type="ECO:0000256" key="8">
    <source>
        <dbReference type="ARBA" id="ARBA00022833"/>
    </source>
</evidence>
<feature type="compositionally biased region" description="Basic and acidic residues" evidence="13">
    <location>
        <begin position="490"/>
        <end position="500"/>
    </location>
</feature>
<comment type="domain">
    <text evidence="12">Contains an N-terminal zinc-binding domain, a central core domain that contains the primase activity, and a C-terminal DnaB-binding domain.</text>
</comment>
<dbReference type="Gene3D" id="3.90.580.10">
    <property type="entry name" value="Zinc finger, CHC2-type domain"/>
    <property type="match status" value="1"/>
</dbReference>
<dbReference type="InterPro" id="IPR006171">
    <property type="entry name" value="TOPRIM_dom"/>
</dbReference>
<dbReference type="Gene3D" id="3.40.1360.10">
    <property type="match status" value="1"/>
</dbReference>
<evidence type="ECO:0000256" key="10">
    <source>
        <dbReference type="ARBA" id="ARBA00023125"/>
    </source>
</evidence>
<dbReference type="RefSeq" id="WP_341410285.1">
    <property type="nucleotide sequence ID" value="NZ_JBBUTH010000004.1"/>
</dbReference>
<dbReference type="EC" id="2.7.7.101" evidence="12"/>
<comment type="catalytic activity">
    <reaction evidence="12">
        <text>ssDNA + n NTP = ssDNA/pppN(pN)n-1 hybrid + (n-1) diphosphate.</text>
        <dbReference type="EC" id="2.7.7.101"/>
    </reaction>
</comment>
<keyword evidence="16" id="KW-1185">Reference proteome</keyword>
<comment type="function">
    <text evidence="12">RNA polymerase that catalyzes the synthesis of short RNA molecules used as primers for DNA polymerase during DNA replication.</text>
</comment>
<keyword evidence="3 12" id="KW-0808">Transferase</keyword>
<sequence length="671" mass="73399">MLPQGFIQELLSRVDIVEVVGRHVELKKAGINHKGLCPFHGEKTPSFIVSPSRQTYHCFGCGAHGDAIRFLTEQSGLGFMDAVRELAQQAGLTVPDDRSTPQEREREQAERAQKASLSDVLAKAGAHYRTALKNTPRAVDYLKRRGLTGQIAAHFGLGYAPEGWRTLASVFPRYDDPLLAESGLVIVSGDEGPDQKRYDRFRDRIMFPIRSVKGEVIGFGGRVLDQGEPKYLNSPETPVFHKGRELYGLFEARQALRSKGYALVVEGYMDVVALAQWGYANAVATLGTACTAEHVAKLFRFTEAVVFSFDGDAAGRRAAARALEAALPHATDTRSIRFLFLPAEHDPDSYIRELGPEAFEQALAGAVPLSEQLLTHVAADCDLDTAEGRARMLSQARPLMEALPEGLLRAQLLQSLAQRGGMPVEMLLAHWQGGSRPAPVGRQAHAQRAGADHEPPPGDYDGRDFDGNPGHGGDAGDGAPRRGWRGQRGGFERGGFERGGRQGQGGRGTWGDRPAYRPRAGRATPQAATRLDRAAWLLARYSEQWFALSDAQHAALCEQPSPYGPFFTAVERVLHDHGPVTLEALLADLRQDDDDEPLLAPLLERIARAHTLDDAPPAADLLSVLRLIEAAELDERAQLLIQLGQLSPEQMAELRALRERVRELKAPPPEA</sequence>
<dbReference type="HAMAP" id="MF_00974">
    <property type="entry name" value="DNA_primase_DnaG"/>
    <property type="match status" value="1"/>
</dbReference>
<keyword evidence="5 12" id="KW-0235">DNA replication</keyword>
<dbReference type="InterPro" id="IPR013264">
    <property type="entry name" value="DNAG_N"/>
</dbReference>
<dbReference type="SMART" id="SM00493">
    <property type="entry name" value="TOPRIM"/>
    <property type="match status" value="1"/>
</dbReference>
<evidence type="ECO:0000256" key="4">
    <source>
        <dbReference type="ARBA" id="ARBA00022695"/>
    </source>
</evidence>
<dbReference type="Pfam" id="PF13662">
    <property type="entry name" value="Toprim_4"/>
    <property type="match status" value="1"/>
</dbReference>
<keyword evidence="11 12" id="KW-0804">Transcription</keyword>
<evidence type="ECO:0000256" key="12">
    <source>
        <dbReference type="HAMAP-Rule" id="MF_00974"/>
    </source>
</evidence>
<proteinExistence type="inferred from homology"/>
<keyword evidence="7 12" id="KW-0863">Zinc-finger</keyword>
<dbReference type="Pfam" id="PF08275">
    <property type="entry name" value="DNAG_N"/>
    <property type="match status" value="1"/>
</dbReference>
<dbReference type="PANTHER" id="PTHR30313:SF2">
    <property type="entry name" value="DNA PRIMASE"/>
    <property type="match status" value="1"/>
</dbReference>
<dbReference type="InterPro" id="IPR006295">
    <property type="entry name" value="DNA_primase_DnaG"/>
</dbReference>
<dbReference type="InterPro" id="IPR036977">
    <property type="entry name" value="DNA_primase_Znf_CHC2"/>
</dbReference>
<evidence type="ECO:0000259" key="14">
    <source>
        <dbReference type="PROSITE" id="PS50880"/>
    </source>
</evidence>
<dbReference type="SUPFAM" id="SSF56731">
    <property type="entry name" value="DNA primase core"/>
    <property type="match status" value="1"/>
</dbReference>
<reference evidence="15 16" key="1">
    <citation type="submission" date="2024-04" db="EMBL/GenBank/DDBJ databases">
        <title>Novel species of the genus Ideonella isolated from streams.</title>
        <authorList>
            <person name="Lu H."/>
        </authorList>
    </citation>
    <scope>NUCLEOTIDE SEQUENCE [LARGE SCALE GENOMIC DNA]</scope>
    <source>
        <strain evidence="15 16">DXS22W</strain>
    </source>
</reference>
<dbReference type="NCBIfam" id="TIGR01391">
    <property type="entry name" value="dnaG"/>
    <property type="match status" value="1"/>
</dbReference>
<comment type="subunit">
    <text evidence="12">Monomer. Interacts with DnaB.</text>
</comment>
<keyword evidence="2 12" id="KW-0639">Primosome</keyword>
<dbReference type="PROSITE" id="PS50880">
    <property type="entry name" value="TOPRIM"/>
    <property type="match status" value="1"/>
</dbReference>
<keyword evidence="10 12" id="KW-0238">DNA-binding</keyword>
<dbReference type="Pfam" id="PF10410">
    <property type="entry name" value="DnaB_bind"/>
    <property type="match status" value="1"/>
</dbReference>
<dbReference type="InterPro" id="IPR034151">
    <property type="entry name" value="TOPRIM_DnaG_bac"/>
</dbReference>
<evidence type="ECO:0000256" key="6">
    <source>
        <dbReference type="ARBA" id="ARBA00022723"/>
    </source>
</evidence>
<dbReference type="Gene3D" id="3.90.980.10">
    <property type="entry name" value="DNA primase, catalytic core, N-terminal domain"/>
    <property type="match status" value="1"/>
</dbReference>
<evidence type="ECO:0000256" key="1">
    <source>
        <dbReference type="ARBA" id="ARBA00022478"/>
    </source>
</evidence>
<feature type="compositionally biased region" description="Basic and acidic residues" evidence="13">
    <location>
        <begin position="450"/>
        <end position="466"/>
    </location>
</feature>
<organism evidence="15 16">
    <name type="scientific">Pseudaquabacterium inlustre</name>
    <dbReference type="NCBI Taxonomy" id="2984192"/>
    <lineage>
        <taxon>Bacteria</taxon>
        <taxon>Pseudomonadati</taxon>
        <taxon>Pseudomonadota</taxon>
        <taxon>Betaproteobacteria</taxon>
        <taxon>Burkholderiales</taxon>
        <taxon>Sphaerotilaceae</taxon>
        <taxon>Pseudaquabacterium</taxon>
    </lineage>
</organism>
<evidence type="ECO:0000256" key="5">
    <source>
        <dbReference type="ARBA" id="ARBA00022705"/>
    </source>
</evidence>
<keyword evidence="4 12" id="KW-0548">Nucleotidyltransferase</keyword>
<dbReference type="CDD" id="cd03364">
    <property type="entry name" value="TOPRIM_DnaG_primases"/>
    <property type="match status" value="1"/>
</dbReference>
<comment type="similarity">
    <text evidence="12">Belongs to the DnaG primase family.</text>
</comment>
<dbReference type="InterPro" id="IPR002694">
    <property type="entry name" value="Znf_CHC2"/>
</dbReference>
<dbReference type="Proteomes" id="UP001365405">
    <property type="component" value="Unassembled WGS sequence"/>
</dbReference>